<feature type="domain" description="F-box" evidence="1">
    <location>
        <begin position="38"/>
        <end position="86"/>
    </location>
</feature>
<proteinExistence type="predicted"/>
<name>A0A194V2G3_CYTMA</name>
<accession>A0A194V2G3</accession>
<evidence type="ECO:0000259" key="1">
    <source>
        <dbReference type="PROSITE" id="PS50181"/>
    </source>
</evidence>
<organism evidence="2 3">
    <name type="scientific">Cytospora mali</name>
    <name type="common">Apple Valsa canker fungus</name>
    <name type="synonym">Valsa mali</name>
    <dbReference type="NCBI Taxonomy" id="578113"/>
    <lineage>
        <taxon>Eukaryota</taxon>
        <taxon>Fungi</taxon>
        <taxon>Dikarya</taxon>
        <taxon>Ascomycota</taxon>
        <taxon>Pezizomycotina</taxon>
        <taxon>Sordariomycetes</taxon>
        <taxon>Sordariomycetidae</taxon>
        <taxon>Diaporthales</taxon>
        <taxon>Cytosporaceae</taxon>
        <taxon>Cytospora</taxon>
    </lineage>
</organism>
<keyword evidence="3" id="KW-1185">Reference proteome</keyword>
<dbReference type="Proteomes" id="UP000078576">
    <property type="component" value="Unassembled WGS sequence"/>
</dbReference>
<dbReference type="OrthoDB" id="5422579at2759"/>
<dbReference type="STRING" id="694573.A0A194V2G3"/>
<dbReference type="AlphaFoldDB" id="A0A194V2G3"/>
<gene>
    <name evidence="2" type="ORF">VP1G_05386</name>
</gene>
<dbReference type="PROSITE" id="PS50181">
    <property type="entry name" value="FBOX"/>
    <property type="match status" value="1"/>
</dbReference>
<sequence length="557" mass="64217">MAESFKHHKQFHEEGENTVSSLAKLISNDLSVMEGKQKACLLAVPVELLISIWSHLPNRDIKSLRLTCSYFHETAILRLDRLFLSVNPRNVDVFRAVAKHEVYRRQIKELIYDDARLGDYKYDQYESRLQAMGRPLPRYPKSYARACRSHIKKLESRKGYDVDRPDHDERARQLSAVLMTRDSWNIYQDLQRQQAEVIQTGSDIEWLRQALTEKWFPSLKRITITPAAHGVLFNPLYETPMIRSFPFGFNYGVIRGWPASYTGQTPQPMSWEDEKEYIKDQWRGFRIVTDILANVPEHGISEFIIDTNQLLTGINSTIFEKPCAEYNNLATLLRLPGFERIDLALAVGGQEYTGWASLRSGWLRRALAGATNLKHVRLWTDNEEIDPDVGTRVWGEPDRHFVPLRTVFPVDQWSHVAHFGLGHFIVKLPDLISFLEALPALRSVEFVCLLFLEGHHMGLLEQMRDTLGWHNRAPEARIAISMALPTHLGHCEQRKIWIDRDAYDFVYGTGGNSFTTGGGQDVVQLGYGIQRDSLEPAHDRPNVQFRDLVRLGYYKDE</sequence>
<dbReference type="SUPFAM" id="SSF81383">
    <property type="entry name" value="F-box domain"/>
    <property type="match status" value="1"/>
</dbReference>
<dbReference type="InterPro" id="IPR036047">
    <property type="entry name" value="F-box-like_dom_sf"/>
</dbReference>
<reference evidence="3" key="1">
    <citation type="submission" date="2014-12" db="EMBL/GenBank/DDBJ databases">
        <title>Genome Sequence of Valsa Canker Pathogens Uncovers a Specific Adaption of Colonization on Woody Bark.</title>
        <authorList>
            <person name="Yin Z."/>
            <person name="Liu H."/>
            <person name="Gao X."/>
            <person name="Li Z."/>
            <person name="Song N."/>
            <person name="Ke X."/>
            <person name="Dai Q."/>
            <person name="Wu Y."/>
            <person name="Sun Y."/>
            <person name="Xu J.-R."/>
            <person name="Kang Z.K."/>
            <person name="Wang L."/>
            <person name="Huang L."/>
        </authorList>
    </citation>
    <scope>NUCLEOTIDE SEQUENCE [LARGE SCALE GENOMIC DNA]</scope>
    <source>
        <strain evidence="3">SXYL134</strain>
    </source>
</reference>
<evidence type="ECO:0000313" key="2">
    <source>
        <dbReference type="EMBL" id="KUI58094.1"/>
    </source>
</evidence>
<dbReference type="EMBL" id="KN714708">
    <property type="protein sequence ID" value="KUI58094.1"/>
    <property type="molecule type" value="Genomic_DNA"/>
</dbReference>
<dbReference type="InterPro" id="IPR001810">
    <property type="entry name" value="F-box_dom"/>
</dbReference>
<protein>
    <recommendedName>
        <fullName evidence="1">F-box domain-containing protein</fullName>
    </recommendedName>
</protein>
<evidence type="ECO:0000313" key="3">
    <source>
        <dbReference type="Proteomes" id="UP000078576"/>
    </source>
</evidence>